<evidence type="ECO:0000313" key="3">
    <source>
        <dbReference type="EMBL" id="QDZ14314.1"/>
    </source>
</evidence>
<keyword evidence="3" id="KW-0378">Hydrolase</keyword>
<dbReference type="KEGG" id="huw:FPZ11_05620"/>
<evidence type="ECO:0000256" key="1">
    <source>
        <dbReference type="ARBA" id="ARBA00010613"/>
    </source>
</evidence>
<evidence type="ECO:0000313" key="4">
    <source>
        <dbReference type="Proteomes" id="UP000320216"/>
    </source>
</evidence>
<accession>A0A5B8M2Z0</accession>
<dbReference type="OrthoDB" id="9811121at2"/>
<sequence>MASSEQETHEASTSLAVAVAQFAPGADTQQNLATILELATTAVQRGARLVVFPEYSSYFVDPVDARFLEHAEPLDGPFTSALSQLADALEITIVAGMAERTDAADRFSNTLVAVGPGAGILATYRKQHLYDAFGARESDAVLAGELVPPQLFDVDDVTVGLQTCYDLRFPELTRTIVDEGADLVVVPSEWVRGPLKEYHWRTLITARAIENTVFVAASDHVGPIGVGSSIVVDPMGVVLADAGERPGVALAWLSLDRVHEVRRINPTLSLRRYDVVPKA</sequence>
<dbReference type="InterPro" id="IPR003010">
    <property type="entry name" value="C-N_Hydrolase"/>
</dbReference>
<gene>
    <name evidence="3" type="ORF">FPZ11_05620</name>
</gene>
<dbReference type="CDD" id="cd07581">
    <property type="entry name" value="nitrilase_3"/>
    <property type="match status" value="1"/>
</dbReference>
<dbReference type="PROSITE" id="PS50263">
    <property type="entry name" value="CN_HYDROLASE"/>
    <property type="match status" value="1"/>
</dbReference>
<dbReference type="PANTHER" id="PTHR23088">
    <property type="entry name" value="NITRILASE-RELATED"/>
    <property type="match status" value="1"/>
</dbReference>
<proteinExistence type="inferred from homology"/>
<evidence type="ECO:0000259" key="2">
    <source>
        <dbReference type="PROSITE" id="PS50263"/>
    </source>
</evidence>
<dbReference type="PANTHER" id="PTHR23088:SF27">
    <property type="entry name" value="DEAMINATED GLUTATHIONE AMIDASE"/>
    <property type="match status" value="1"/>
</dbReference>
<dbReference type="InterPro" id="IPR001110">
    <property type="entry name" value="UPF0012_CS"/>
</dbReference>
<dbReference type="EMBL" id="CP042305">
    <property type="protein sequence ID" value="QDZ14314.1"/>
    <property type="molecule type" value="Genomic_DNA"/>
</dbReference>
<dbReference type="SUPFAM" id="SSF56317">
    <property type="entry name" value="Carbon-nitrogen hydrolase"/>
    <property type="match status" value="1"/>
</dbReference>
<dbReference type="PROSITE" id="PS01227">
    <property type="entry name" value="UPF0012"/>
    <property type="match status" value="1"/>
</dbReference>
<dbReference type="InterPro" id="IPR036526">
    <property type="entry name" value="C-N_Hydrolase_sf"/>
</dbReference>
<organism evidence="3 4">
    <name type="scientific">Humibacter ginsenosidimutans</name>
    <dbReference type="NCBI Taxonomy" id="2599293"/>
    <lineage>
        <taxon>Bacteria</taxon>
        <taxon>Bacillati</taxon>
        <taxon>Actinomycetota</taxon>
        <taxon>Actinomycetes</taxon>
        <taxon>Micrococcales</taxon>
        <taxon>Microbacteriaceae</taxon>
        <taxon>Humibacter</taxon>
    </lineage>
</organism>
<protein>
    <submittedName>
        <fullName evidence="3">Carbon-nitrogen hydrolase family protein</fullName>
    </submittedName>
</protein>
<dbReference type="RefSeq" id="WP_146319085.1">
    <property type="nucleotide sequence ID" value="NZ_CP042305.1"/>
</dbReference>
<reference evidence="3 4" key="1">
    <citation type="submission" date="2019-07" db="EMBL/GenBank/DDBJ databases">
        <title>Full genome sequence of Humibacter sp. WJ7-1.</title>
        <authorList>
            <person name="Im W.-T."/>
        </authorList>
    </citation>
    <scope>NUCLEOTIDE SEQUENCE [LARGE SCALE GENOMIC DNA]</scope>
    <source>
        <strain evidence="3 4">WJ7-1</strain>
    </source>
</reference>
<keyword evidence="4" id="KW-1185">Reference proteome</keyword>
<name>A0A5B8M2Z0_9MICO</name>
<dbReference type="Pfam" id="PF00795">
    <property type="entry name" value="CN_hydrolase"/>
    <property type="match status" value="1"/>
</dbReference>
<dbReference type="GO" id="GO:0016787">
    <property type="term" value="F:hydrolase activity"/>
    <property type="evidence" value="ECO:0007669"/>
    <property type="project" value="UniProtKB-KW"/>
</dbReference>
<dbReference type="AlphaFoldDB" id="A0A5B8M2Z0"/>
<comment type="similarity">
    <text evidence="1">Belongs to the carbon-nitrogen hydrolase superfamily. NIT1/NIT2 family.</text>
</comment>
<dbReference type="Gene3D" id="3.60.110.10">
    <property type="entry name" value="Carbon-nitrogen hydrolase"/>
    <property type="match status" value="1"/>
</dbReference>
<dbReference type="Proteomes" id="UP000320216">
    <property type="component" value="Chromosome"/>
</dbReference>
<feature type="domain" description="CN hydrolase" evidence="2">
    <location>
        <begin position="15"/>
        <end position="255"/>
    </location>
</feature>